<dbReference type="InterPro" id="IPR044239">
    <property type="entry name" value="FKBP20-2-like"/>
</dbReference>
<evidence type="ECO:0000256" key="2">
    <source>
        <dbReference type="SAM" id="MobiDB-lite"/>
    </source>
</evidence>
<dbReference type="AlphaFoldDB" id="A0AA88RH09"/>
<dbReference type="Pfam" id="PF00254">
    <property type="entry name" value="FKBP_C"/>
    <property type="match status" value="1"/>
</dbReference>
<sequence length="59" mass="6166">MDNVETGFEEGIGDMRPGGKRRIIIPPELGPHNSQGSGIGTFEVQGGQGFPGLRDALAT</sequence>
<dbReference type="EMBL" id="JAVXUO010002281">
    <property type="protein sequence ID" value="KAK2974755.1"/>
    <property type="molecule type" value="Genomic_DNA"/>
</dbReference>
<protein>
    <recommendedName>
        <fullName evidence="1">Rotamase</fullName>
    </recommendedName>
</protein>
<dbReference type="Gene3D" id="3.10.50.40">
    <property type="match status" value="1"/>
</dbReference>
<dbReference type="Proteomes" id="UP001187471">
    <property type="component" value="Unassembled WGS sequence"/>
</dbReference>
<evidence type="ECO:0000313" key="4">
    <source>
        <dbReference type="EMBL" id="KAK2974755.1"/>
    </source>
</evidence>
<dbReference type="PANTHER" id="PTHR47414:SF1">
    <property type="entry name" value="PEPTIDYL-PROLYL CIS-TRANS ISOMERASE FKBP20-2, CHLOROPLASTIC"/>
    <property type="match status" value="1"/>
</dbReference>
<gene>
    <name evidence="4" type="ORF">RJ640_010015</name>
</gene>
<feature type="region of interest" description="Disordered" evidence="2">
    <location>
        <begin position="1"/>
        <end position="59"/>
    </location>
</feature>
<dbReference type="SUPFAM" id="SSF54534">
    <property type="entry name" value="FKBP-like"/>
    <property type="match status" value="1"/>
</dbReference>
<evidence type="ECO:0000259" key="3">
    <source>
        <dbReference type="Pfam" id="PF00254"/>
    </source>
</evidence>
<proteinExistence type="predicted"/>
<dbReference type="InterPro" id="IPR001179">
    <property type="entry name" value="PPIase_FKBP_dom"/>
</dbReference>
<evidence type="ECO:0000313" key="5">
    <source>
        <dbReference type="Proteomes" id="UP001187471"/>
    </source>
</evidence>
<dbReference type="GO" id="GO:0003755">
    <property type="term" value="F:peptidyl-prolyl cis-trans isomerase activity"/>
    <property type="evidence" value="ECO:0007669"/>
    <property type="project" value="InterPro"/>
</dbReference>
<keyword evidence="5" id="KW-1185">Reference proteome</keyword>
<dbReference type="PANTHER" id="PTHR47414">
    <property type="entry name" value="PEPTIDYL-PROLYL CIS-TRANS ISOMERASE FKBP20-2, CHLOROPLASTIC"/>
    <property type="match status" value="1"/>
</dbReference>
<dbReference type="InterPro" id="IPR046357">
    <property type="entry name" value="PPIase_dom_sf"/>
</dbReference>
<reference evidence="4" key="1">
    <citation type="submission" date="2022-12" db="EMBL/GenBank/DDBJ databases">
        <title>Draft genome assemblies for two species of Escallonia (Escalloniales).</title>
        <authorList>
            <person name="Chanderbali A."/>
            <person name="Dervinis C."/>
            <person name="Anghel I."/>
            <person name="Soltis D."/>
            <person name="Soltis P."/>
            <person name="Zapata F."/>
        </authorList>
    </citation>
    <scope>NUCLEOTIDE SEQUENCE</scope>
    <source>
        <strain evidence="4">UCBG92.1500</strain>
        <tissue evidence="4">Leaf</tissue>
    </source>
</reference>
<accession>A0AA88RH09</accession>
<comment type="caution">
    <text evidence="4">The sequence shown here is derived from an EMBL/GenBank/DDBJ whole genome shotgun (WGS) entry which is preliminary data.</text>
</comment>
<feature type="domain" description="PPIase FKBP-type" evidence="3">
    <location>
        <begin position="3"/>
        <end position="34"/>
    </location>
</feature>
<organism evidence="4 5">
    <name type="scientific">Escallonia rubra</name>
    <dbReference type="NCBI Taxonomy" id="112253"/>
    <lineage>
        <taxon>Eukaryota</taxon>
        <taxon>Viridiplantae</taxon>
        <taxon>Streptophyta</taxon>
        <taxon>Embryophyta</taxon>
        <taxon>Tracheophyta</taxon>
        <taxon>Spermatophyta</taxon>
        <taxon>Magnoliopsida</taxon>
        <taxon>eudicotyledons</taxon>
        <taxon>Gunneridae</taxon>
        <taxon>Pentapetalae</taxon>
        <taxon>asterids</taxon>
        <taxon>campanulids</taxon>
        <taxon>Escalloniales</taxon>
        <taxon>Escalloniaceae</taxon>
        <taxon>Escallonia</taxon>
    </lineage>
</organism>
<name>A0AA88RH09_9ASTE</name>
<evidence type="ECO:0000256" key="1">
    <source>
        <dbReference type="ARBA" id="ARBA00029569"/>
    </source>
</evidence>